<evidence type="ECO:0000256" key="1">
    <source>
        <dbReference type="SAM" id="MobiDB-lite"/>
    </source>
</evidence>
<sequence>MRVFVLRMANNFLEWEGLVSSLRARESNRLLREEITITEGSESRRRVENDSCHVRSGISPLPSHRRN</sequence>
<gene>
    <name evidence="2" type="ORF">Tco_0941967</name>
</gene>
<dbReference type="Proteomes" id="UP001151760">
    <property type="component" value="Unassembled WGS sequence"/>
</dbReference>
<evidence type="ECO:0000313" key="3">
    <source>
        <dbReference type="Proteomes" id="UP001151760"/>
    </source>
</evidence>
<reference evidence="2" key="2">
    <citation type="submission" date="2022-01" db="EMBL/GenBank/DDBJ databases">
        <authorList>
            <person name="Yamashiro T."/>
            <person name="Shiraishi A."/>
            <person name="Satake H."/>
            <person name="Nakayama K."/>
        </authorList>
    </citation>
    <scope>NUCLEOTIDE SEQUENCE</scope>
</reference>
<dbReference type="EMBL" id="BQNB010015617">
    <property type="protein sequence ID" value="GJT42102.1"/>
    <property type="molecule type" value="Genomic_DNA"/>
</dbReference>
<accession>A0ABQ5DSE7</accession>
<protein>
    <submittedName>
        <fullName evidence="2">Uncharacterized protein</fullName>
    </submittedName>
</protein>
<name>A0ABQ5DSE7_9ASTR</name>
<feature type="compositionally biased region" description="Basic and acidic residues" evidence="1">
    <location>
        <begin position="42"/>
        <end position="53"/>
    </location>
</feature>
<evidence type="ECO:0000313" key="2">
    <source>
        <dbReference type="EMBL" id="GJT42102.1"/>
    </source>
</evidence>
<reference evidence="2" key="1">
    <citation type="journal article" date="2022" name="Int. J. Mol. Sci.">
        <title>Draft Genome of Tanacetum Coccineum: Genomic Comparison of Closely Related Tanacetum-Family Plants.</title>
        <authorList>
            <person name="Yamashiro T."/>
            <person name="Shiraishi A."/>
            <person name="Nakayama K."/>
            <person name="Satake H."/>
        </authorList>
    </citation>
    <scope>NUCLEOTIDE SEQUENCE</scope>
</reference>
<comment type="caution">
    <text evidence="2">The sequence shown here is derived from an EMBL/GenBank/DDBJ whole genome shotgun (WGS) entry which is preliminary data.</text>
</comment>
<keyword evidence="3" id="KW-1185">Reference proteome</keyword>
<feature type="region of interest" description="Disordered" evidence="1">
    <location>
        <begin position="42"/>
        <end position="67"/>
    </location>
</feature>
<organism evidence="2 3">
    <name type="scientific">Tanacetum coccineum</name>
    <dbReference type="NCBI Taxonomy" id="301880"/>
    <lineage>
        <taxon>Eukaryota</taxon>
        <taxon>Viridiplantae</taxon>
        <taxon>Streptophyta</taxon>
        <taxon>Embryophyta</taxon>
        <taxon>Tracheophyta</taxon>
        <taxon>Spermatophyta</taxon>
        <taxon>Magnoliopsida</taxon>
        <taxon>eudicotyledons</taxon>
        <taxon>Gunneridae</taxon>
        <taxon>Pentapetalae</taxon>
        <taxon>asterids</taxon>
        <taxon>campanulids</taxon>
        <taxon>Asterales</taxon>
        <taxon>Asteraceae</taxon>
        <taxon>Asteroideae</taxon>
        <taxon>Anthemideae</taxon>
        <taxon>Anthemidinae</taxon>
        <taxon>Tanacetum</taxon>
    </lineage>
</organism>
<proteinExistence type="predicted"/>